<comment type="similarity">
    <text evidence="2">Belongs to the monovalent cation:proton antiporter 2 (CPA2) transporter (TC 2.A.37) family.</text>
</comment>
<reference evidence="10 11" key="1">
    <citation type="submission" date="2021-07" db="EMBL/GenBank/DDBJ databases">
        <title>Isolation and characterization of bacteria from a gold mining with a capacity of golden bioaccumulation.</title>
        <authorList>
            <person name="Yang X.J."/>
        </authorList>
    </citation>
    <scope>NUCLEOTIDE SEQUENCE [LARGE SCALE GENOMIC DNA]</scope>
    <source>
        <strain evidence="10 11">Au29</strain>
    </source>
</reference>
<evidence type="ECO:0000256" key="6">
    <source>
        <dbReference type="ARBA" id="ARBA00023136"/>
    </source>
</evidence>
<name>A0ABX8TFU8_9CAUL</name>
<dbReference type="PANTHER" id="PTHR42751">
    <property type="entry name" value="SODIUM/HYDROGEN EXCHANGER FAMILY/TRKA DOMAIN PROTEIN"/>
    <property type="match status" value="1"/>
</dbReference>
<feature type="transmembrane region" description="Helical" evidence="8">
    <location>
        <begin position="6"/>
        <end position="26"/>
    </location>
</feature>
<dbReference type="PANTHER" id="PTHR42751:SF1">
    <property type="entry name" value="CATION_PROTON ANTIPORTER YBAL-RELATED"/>
    <property type="match status" value="1"/>
</dbReference>
<evidence type="ECO:0000256" key="2">
    <source>
        <dbReference type="ARBA" id="ARBA00005551"/>
    </source>
</evidence>
<feature type="transmembrane region" description="Helical" evidence="8">
    <location>
        <begin position="279"/>
        <end position="296"/>
    </location>
</feature>
<feature type="transmembrane region" description="Helical" evidence="8">
    <location>
        <begin position="118"/>
        <end position="137"/>
    </location>
</feature>
<keyword evidence="6 8" id="KW-0472">Membrane</keyword>
<gene>
    <name evidence="10" type="ORF">KWG56_09910</name>
</gene>
<feature type="transmembrane region" description="Helical" evidence="8">
    <location>
        <begin position="149"/>
        <end position="173"/>
    </location>
</feature>
<organism evidence="10 11">
    <name type="scientific">Brevundimonas nasdae</name>
    <dbReference type="NCBI Taxonomy" id="172043"/>
    <lineage>
        <taxon>Bacteria</taxon>
        <taxon>Pseudomonadati</taxon>
        <taxon>Pseudomonadota</taxon>
        <taxon>Alphaproteobacteria</taxon>
        <taxon>Caulobacterales</taxon>
        <taxon>Caulobacteraceae</taxon>
        <taxon>Brevundimonas</taxon>
    </lineage>
</organism>
<dbReference type="EMBL" id="CP080034">
    <property type="protein sequence ID" value="QYC08957.1"/>
    <property type="molecule type" value="Genomic_DNA"/>
</dbReference>
<feature type="transmembrane region" description="Helical" evidence="8">
    <location>
        <begin position="88"/>
        <end position="106"/>
    </location>
</feature>
<evidence type="ECO:0000259" key="9">
    <source>
        <dbReference type="Pfam" id="PF00999"/>
    </source>
</evidence>
<keyword evidence="3" id="KW-0813">Transport</keyword>
<proteinExistence type="inferred from homology"/>
<feature type="transmembrane region" description="Helical" evidence="8">
    <location>
        <begin position="334"/>
        <end position="355"/>
    </location>
</feature>
<feature type="transmembrane region" description="Helical" evidence="8">
    <location>
        <begin position="367"/>
        <end position="386"/>
    </location>
</feature>
<evidence type="ECO:0000256" key="3">
    <source>
        <dbReference type="ARBA" id="ARBA00022448"/>
    </source>
</evidence>
<evidence type="ECO:0000313" key="10">
    <source>
        <dbReference type="EMBL" id="QYC08957.1"/>
    </source>
</evidence>
<feature type="transmembrane region" description="Helical" evidence="8">
    <location>
        <begin position="193"/>
        <end position="214"/>
    </location>
</feature>
<evidence type="ECO:0000256" key="4">
    <source>
        <dbReference type="ARBA" id="ARBA00022692"/>
    </source>
</evidence>
<keyword evidence="4 8" id="KW-0812">Transmembrane</keyword>
<feature type="domain" description="Cation/H+ exchanger transmembrane" evidence="9">
    <location>
        <begin position="16"/>
        <end position="382"/>
    </location>
</feature>
<sequence>MPHADSLILTLVGGFVLAFAFGMLAHRLRLSPLVGYLVAGVVVGPFTGGFVADTTLAPQLAEIGVILLMFGVGLHFSPKDLMQVRKVAIPGALVQITAATVLGWALGRFVLGLGDREALLMGFALSVASTVVLLRALEERKQVKNEVGRIAVGWLIVEDLVIVIALVMLPMLIVPAGGQTDLAAMGVNIGWTLLKVVLFVAVMLVVGGKVMPWLLIRIAHTKSRELFTLGVLAIALGIAWVAYWLFHSFALGAFLAGLVMNASPLGHNAAERSLPLRDAFAVLFFVSVGMLFDPMIVVRQPWGVLGVLGIVIVGKSLAALVITKAFKLDRSSGFTVAAALAQIGEFSFILAALGVSMGAMSRGTHDLILAASLLSISLNPFVFLLADRLGGKPKPPASTSGSPPGKPIGADGPVTDAVSSPA</sequence>
<evidence type="ECO:0000256" key="5">
    <source>
        <dbReference type="ARBA" id="ARBA00022989"/>
    </source>
</evidence>
<feature type="transmembrane region" description="Helical" evidence="8">
    <location>
        <begin position="33"/>
        <end position="51"/>
    </location>
</feature>
<dbReference type="Proteomes" id="UP000824334">
    <property type="component" value="Chromosome"/>
</dbReference>
<protein>
    <submittedName>
        <fullName evidence="10">Cation:proton antiporter</fullName>
    </submittedName>
</protein>
<comment type="subcellular location">
    <subcellularLocation>
        <location evidence="1">Membrane</location>
        <topology evidence="1">Multi-pass membrane protein</topology>
    </subcellularLocation>
</comment>
<evidence type="ECO:0000256" key="7">
    <source>
        <dbReference type="SAM" id="MobiDB-lite"/>
    </source>
</evidence>
<evidence type="ECO:0000256" key="8">
    <source>
        <dbReference type="SAM" id="Phobius"/>
    </source>
</evidence>
<dbReference type="Pfam" id="PF00999">
    <property type="entry name" value="Na_H_Exchanger"/>
    <property type="match status" value="1"/>
</dbReference>
<dbReference type="InterPro" id="IPR006153">
    <property type="entry name" value="Cation/H_exchanger_TM"/>
</dbReference>
<evidence type="ECO:0000313" key="11">
    <source>
        <dbReference type="Proteomes" id="UP000824334"/>
    </source>
</evidence>
<evidence type="ECO:0000256" key="1">
    <source>
        <dbReference type="ARBA" id="ARBA00004141"/>
    </source>
</evidence>
<accession>A0ABX8TFU8</accession>
<dbReference type="GeneID" id="94375583"/>
<feature type="region of interest" description="Disordered" evidence="7">
    <location>
        <begin position="392"/>
        <end position="422"/>
    </location>
</feature>
<keyword evidence="5 8" id="KW-1133">Transmembrane helix</keyword>
<feature type="transmembrane region" description="Helical" evidence="8">
    <location>
        <begin position="57"/>
        <end position="76"/>
    </location>
</feature>
<feature type="transmembrane region" description="Helical" evidence="8">
    <location>
        <begin position="302"/>
        <end position="322"/>
    </location>
</feature>
<feature type="transmembrane region" description="Helical" evidence="8">
    <location>
        <begin position="226"/>
        <end position="243"/>
    </location>
</feature>
<keyword evidence="11" id="KW-1185">Reference proteome</keyword>
<dbReference type="RefSeq" id="WP_219354633.1">
    <property type="nucleotide sequence ID" value="NZ_CP080034.1"/>
</dbReference>